<dbReference type="STRING" id="356882.A0A423VJK9"/>
<dbReference type="OrthoDB" id="783096at2759"/>
<dbReference type="Gene3D" id="3.60.21.10">
    <property type="match status" value="1"/>
</dbReference>
<feature type="domain" description="Calcineurin-like phosphoesterase" evidence="2">
    <location>
        <begin position="37"/>
        <end position="300"/>
    </location>
</feature>
<dbReference type="PANTHER" id="PTHR32440">
    <property type="entry name" value="PHOSPHATASE DCR2-RELATED-RELATED"/>
    <property type="match status" value="1"/>
</dbReference>
<dbReference type="Pfam" id="PF00149">
    <property type="entry name" value="Metallophos"/>
    <property type="match status" value="1"/>
</dbReference>
<accession>A0A423VJK9</accession>
<protein>
    <recommendedName>
        <fullName evidence="2">Calcineurin-like phosphoesterase domain-containing protein</fullName>
    </recommendedName>
</protein>
<evidence type="ECO:0000256" key="1">
    <source>
        <dbReference type="SAM" id="SignalP"/>
    </source>
</evidence>
<feature type="chain" id="PRO_5019113852" description="Calcineurin-like phosphoesterase domain-containing protein" evidence="1">
    <location>
        <begin position="22"/>
        <end position="392"/>
    </location>
</feature>
<dbReference type="SUPFAM" id="SSF56300">
    <property type="entry name" value="Metallo-dependent phosphatases"/>
    <property type="match status" value="1"/>
</dbReference>
<proteinExistence type="predicted"/>
<comment type="caution">
    <text evidence="3">The sequence shown here is derived from an EMBL/GenBank/DDBJ whole genome shotgun (WGS) entry which is preliminary data.</text>
</comment>
<gene>
    <name evidence="3" type="ORF">VMCG_09337</name>
</gene>
<dbReference type="Proteomes" id="UP000283895">
    <property type="component" value="Unassembled WGS sequence"/>
</dbReference>
<dbReference type="GO" id="GO:0005737">
    <property type="term" value="C:cytoplasm"/>
    <property type="evidence" value="ECO:0007669"/>
    <property type="project" value="TreeGrafter"/>
</dbReference>
<feature type="signal peptide" evidence="1">
    <location>
        <begin position="1"/>
        <end position="21"/>
    </location>
</feature>
<dbReference type="InterPro" id="IPR004843">
    <property type="entry name" value="Calcineurin-like_PHP"/>
</dbReference>
<evidence type="ECO:0000313" key="3">
    <source>
        <dbReference type="EMBL" id="ROV91195.1"/>
    </source>
</evidence>
<dbReference type="AlphaFoldDB" id="A0A423VJK9"/>
<name>A0A423VJK9_9PEZI</name>
<evidence type="ECO:0000259" key="2">
    <source>
        <dbReference type="Pfam" id="PF00149"/>
    </source>
</evidence>
<organism evidence="3 4">
    <name type="scientific">Cytospora schulzeri</name>
    <dbReference type="NCBI Taxonomy" id="448051"/>
    <lineage>
        <taxon>Eukaryota</taxon>
        <taxon>Fungi</taxon>
        <taxon>Dikarya</taxon>
        <taxon>Ascomycota</taxon>
        <taxon>Pezizomycotina</taxon>
        <taxon>Sordariomycetes</taxon>
        <taxon>Sordariomycetidae</taxon>
        <taxon>Diaporthales</taxon>
        <taxon>Cytosporaceae</taxon>
        <taxon>Cytospora</taxon>
    </lineage>
</organism>
<dbReference type="CDD" id="cd07383">
    <property type="entry name" value="MPP_Dcr2"/>
    <property type="match status" value="1"/>
</dbReference>
<dbReference type="InterPro" id="IPR029052">
    <property type="entry name" value="Metallo-depent_PP-like"/>
</dbReference>
<dbReference type="GO" id="GO:0016788">
    <property type="term" value="F:hydrolase activity, acting on ester bonds"/>
    <property type="evidence" value="ECO:0007669"/>
    <property type="project" value="TreeGrafter"/>
</dbReference>
<reference evidence="3 4" key="1">
    <citation type="submission" date="2015-09" db="EMBL/GenBank/DDBJ databases">
        <title>Host preference determinants of Valsa canker pathogens revealed by comparative genomics.</title>
        <authorList>
            <person name="Yin Z."/>
            <person name="Huang L."/>
        </authorList>
    </citation>
    <scope>NUCLEOTIDE SEQUENCE [LARGE SCALE GENOMIC DNA]</scope>
    <source>
        <strain evidence="3 4">03-1</strain>
    </source>
</reference>
<keyword evidence="1" id="KW-0732">Signal</keyword>
<dbReference type="PANTHER" id="PTHR32440:SF11">
    <property type="entry name" value="METALLOPHOSPHOESTERASE DOMAIN-CONTAINING PROTEIN"/>
    <property type="match status" value="1"/>
</dbReference>
<evidence type="ECO:0000313" key="4">
    <source>
        <dbReference type="Proteomes" id="UP000283895"/>
    </source>
</evidence>
<sequence length="392" mass="43300">MTTIFSTCILISALWQSCVRAWPTLHFTDEGTFQIAIFEDLHFGEAEDTDWGPLQDVDTVKVMKTVLADERPQLVVLNGDLITGENTFKENSTDYVDEIVAPLVESGLPWASTYGNHDSDFNLSREDIYAREKAYDNSLTQWMANASDAGVTNYYLPVYASHNSTVPVMILWFFDSRGGNYYQEEAAYGSSVGQPNWVGSSVVSWFEKARDNLARIYGTSLPSLAFVHIPVDAFLAFQEEGVDANKEPGINGDIPLSQQGIASGQGSSETVFIYDGQDVPFMQALVETENLMAVFSGHDHGDDWCFKWNSKLTGTTVNGNGLNLCFSRHTGYGGYGSWTRGSRQILVSLDTLGNSTETWTRLEDGNTTGLVTLNSTFGTDTYSPVNYTYTSV</sequence>
<dbReference type="EMBL" id="LKEA01000057">
    <property type="protein sequence ID" value="ROV91195.1"/>
    <property type="molecule type" value="Genomic_DNA"/>
</dbReference>
<keyword evidence="4" id="KW-1185">Reference proteome</keyword>